<evidence type="ECO:0000256" key="1">
    <source>
        <dbReference type="SAM" id="Coils"/>
    </source>
</evidence>
<proteinExistence type="predicted"/>
<reference evidence="2 4" key="1">
    <citation type="submission" date="2017-07" db="EMBL/GenBank/DDBJ databases">
        <title>Elstera cyanobacteriorum sp. nov., a novel bacterium isolated from cyanobacterial aggregates in a eutrophic lake.</title>
        <authorList>
            <person name="Cai H."/>
        </authorList>
    </citation>
    <scope>NUCLEOTIDE SEQUENCE [LARGE SCALE GENOMIC DNA]</scope>
    <source>
        <strain evidence="2 4">TH019</strain>
    </source>
</reference>
<name>A0A255XWG4_9PROT</name>
<evidence type="ECO:0000313" key="2">
    <source>
        <dbReference type="EMBL" id="OYQ21329.1"/>
    </source>
</evidence>
<accession>A0A255XWG4</accession>
<dbReference type="EMBL" id="NOXS01000023">
    <property type="protein sequence ID" value="OYQ21329.1"/>
    <property type="molecule type" value="Genomic_DNA"/>
</dbReference>
<comment type="caution">
    <text evidence="2">The sequence shown here is derived from an EMBL/GenBank/DDBJ whole genome shotgun (WGS) entry which is preliminary data.</text>
</comment>
<protein>
    <submittedName>
        <fullName evidence="2">Uncharacterized protein</fullName>
    </submittedName>
</protein>
<dbReference type="AlphaFoldDB" id="A0A255XWG4"/>
<sequence length="131" mass="13883">MDRDIAARILEALDDAKRWRARMEANFNLLSQQVAEVTKEVEVRAENADQRHRETSARLRDAEAALRAAGAGAVDVNISQGNQTVGAEPAATATRSSLPKAAAAVGGSGFFGWLAGGGWDQISAFFKKLGG</sequence>
<dbReference type="EMBL" id="NOXS01000023">
    <property type="protein sequence ID" value="OYQ21337.1"/>
    <property type="molecule type" value="Genomic_DNA"/>
</dbReference>
<evidence type="ECO:0000313" key="3">
    <source>
        <dbReference type="EMBL" id="OYQ21337.1"/>
    </source>
</evidence>
<organism evidence="2 4">
    <name type="scientific">Elstera cyanobacteriorum</name>
    <dbReference type="NCBI Taxonomy" id="2022747"/>
    <lineage>
        <taxon>Bacteria</taxon>
        <taxon>Pseudomonadati</taxon>
        <taxon>Pseudomonadota</taxon>
        <taxon>Alphaproteobacteria</taxon>
        <taxon>Rhodospirillales</taxon>
        <taxon>Rhodospirillaceae</taxon>
        <taxon>Elstera</taxon>
    </lineage>
</organism>
<keyword evidence="1" id="KW-0175">Coiled coil</keyword>
<keyword evidence="4" id="KW-1185">Reference proteome</keyword>
<feature type="coiled-coil region" evidence="1">
    <location>
        <begin position="20"/>
        <end position="65"/>
    </location>
</feature>
<evidence type="ECO:0000313" key="4">
    <source>
        <dbReference type="Proteomes" id="UP000216361"/>
    </source>
</evidence>
<dbReference type="Proteomes" id="UP000216361">
    <property type="component" value="Unassembled WGS sequence"/>
</dbReference>
<gene>
    <name evidence="2" type="ORF">CHR90_02280</name>
    <name evidence="3" type="ORF">CHR90_02325</name>
</gene>